<sequence length="286" mass="30955">MKKNILYNLIFLQIFLVTLPSCRINAQSTRSTSYNASLKHELSPFKAIHVDDGFEVEILHSDKYSCEIFAQTMDNVNAIEPMIKKGELSFKNHIFPILGRKGPIKVKIYAPNLEAISLSGGANGTSDIRFSSNKFYLDLSGGASLKEIQIKCNELLVNMSGGSILKNISVQARNAKVDLSGGSDWLSSELQLEDNLLLDLSGGSRVENFIGGVKSLLLDCSAGSKAYIADFIAKNCSVDLSGAARAKIQATEEIEVEASGASTLYYKGTAKMNKVDVSGVSSVKQL</sequence>
<dbReference type="InterPro" id="IPR021255">
    <property type="entry name" value="DUF2807"/>
</dbReference>
<evidence type="ECO:0000313" key="3">
    <source>
        <dbReference type="Proteomes" id="UP000030103"/>
    </source>
</evidence>
<protein>
    <recommendedName>
        <fullName evidence="1">Putative auto-transporter adhesin head GIN domain-containing protein</fullName>
    </recommendedName>
</protein>
<dbReference type="OrthoDB" id="1451701at2"/>
<reference evidence="2 3" key="1">
    <citation type="submission" date="2014-09" db="EMBL/GenBank/DDBJ databases">
        <title>Draft Genome Sequence of Porphyromonas macacae COT-192_OH2859.</title>
        <authorList>
            <person name="Wallis C."/>
            <person name="Deusch O."/>
            <person name="O'Flynn C."/>
            <person name="Davis I."/>
            <person name="Horsfall A."/>
            <person name="Kirkwood N."/>
            <person name="Harris S."/>
            <person name="Eisen J.A."/>
            <person name="Coil D.A."/>
            <person name="Darling A.E."/>
            <person name="Jospin G."/>
            <person name="Alexiev A."/>
        </authorList>
    </citation>
    <scope>NUCLEOTIDE SEQUENCE [LARGE SCALE GENOMIC DNA]</scope>
    <source>
        <strain evidence="3">COT-192 OH2859</strain>
    </source>
</reference>
<accession>A0A0A2E427</accession>
<dbReference type="Pfam" id="PF10988">
    <property type="entry name" value="DUF2807"/>
    <property type="match status" value="1"/>
</dbReference>
<comment type="caution">
    <text evidence="2">The sequence shown here is derived from an EMBL/GenBank/DDBJ whole genome shotgun (WGS) entry which is preliminary data.</text>
</comment>
<dbReference type="AlphaFoldDB" id="A0A0A2E427"/>
<organism evidence="2 3">
    <name type="scientific">Porphyromonas macacae</name>
    <dbReference type="NCBI Taxonomy" id="28115"/>
    <lineage>
        <taxon>Bacteria</taxon>
        <taxon>Pseudomonadati</taxon>
        <taxon>Bacteroidota</taxon>
        <taxon>Bacteroidia</taxon>
        <taxon>Bacteroidales</taxon>
        <taxon>Porphyromonadaceae</taxon>
        <taxon>Porphyromonas</taxon>
    </lineage>
</organism>
<dbReference type="Gene3D" id="2.160.20.120">
    <property type="match status" value="2"/>
</dbReference>
<dbReference type="STRING" id="28115.HQ47_06870"/>
<name>A0A0A2E427_9PORP</name>
<gene>
    <name evidence="2" type="ORF">HQ47_06870</name>
</gene>
<keyword evidence="3" id="KW-1185">Reference proteome</keyword>
<feature type="domain" description="Putative auto-transporter adhesin head GIN" evidence="1">
    <location>
        <begin position="44"/>
        <end position="206"/>
    </location>
</feature>
<dbReference type="EMBL" id="JRFA01000019">
    <property type="protein sequence ID" value="KGN73668.1"/>
    <property type="molecule type" value="Genomic_DNA"/>
</dbReference>
<evidence type="ECO:0000313" key="2">
    <source>
        <dbReference type="EMBL" id="KGN73668.1"/>
    </source>
</evidence>
<dbReference type="Proteomes" id="UP000030103">
    <property type="component" value="Unassembled WGS sequence"/>
</dbReference>
<proteinExistence type="predicted"/>
<evidence type="ECO:0000259" key="1">
    <source>
        <dbReference type="Pfam" id="PF10988"/>
    </source>
</evidence>
<dbReference type="RefSeq" id="WP_036874253.1">
    <property type="nucleotide sequence ID" value="NZ_JRFA01000019.1"/>
</dbReference>
<dbReference type="eggNOG" id="COG1983">
    <property type="taxonomic scope" value="Bacteria"/>
</dbReference>